<evidence type="ECO:0000313" key="3">
    <source>
        <dbReference type="Proteomes" id="UP000219215"/>
    </source>
</evidence>
<dbReference type="Proteomes" id="UP000219215">
    <property type="component" value="Chromosome DPRO"/>
</dbReference>
<accession>A0A2C8F7M5</accession>
<dbReference type="AlphaFoldDB" id="A0A2C8F7M5"/>
<keyword evidence="3" id="KW-1185">Reference proteome</keyword>
<protein>
    <submittedName>
        <fullName evidence="2">Methyl-accepting chemotaxis protein</fullName>
    </submittedName>
</protein>
<feature type="coiled-coil region" evidence="1">
    <location>
        <begin position="171"/>
        <end position="205"/>
    </location>
</feature>
<reference evidence="3" key="1">
    <citation type="submission" date="2017-09" db="EMBL/GenBank/DDBJ databases">
        <authorList>
            <person name="Regsiter A."/>
            <person name="William W."/>
        </authorList>
    </citation>
    <scope>NUCLEOTIDE SEQUENCE [LARGE SCALE GENOMIC DNA]</scope>
    <source>
        <strain evidence="3">500-1</strain>
    </source>
</reference>
<dbReference type="KEGG" id="pprf:DPRO_1149"/>
<dbReference type="RefSeq" id="WP_097011181.1">
    <property type="nucleotide sequence ID" value="NZ_LT907975.1"/>
</dbReference>
<dbReference type="EMBL" id="LT907975">
    <property type="protein sequence ID" value="SOB58034.1"/>
    <property type="molecule type" value="Genomic_DNA"/>
</dbReference>
<dbReference type="OrthoDB" id="9805811at2"/>
<evidence type="ECO:0000313" key="2">
    <source>
        <dbReference type="EMBL" id="SOB58034.1"/>
    </source>
</evidence>
<gene>
    <name evidence="2" type="ORF">DPRO_1149</name>
</gene>
<name>A0A2C8F7M5_9BACT</name>
<proteinExistence type="predicted"/>
<organism evidence="2 3">
    <name type="scientific">Pseudodesulfovibrio profundus</name>
    <dbReference type="NCBI Taxonomy" id="57320"/>
    <lineage>
        <taxon>Bacteria</taxon>
        <taxon>Pseudomonadati</taxon>
        <taxon>Thermodesulfobacteriota</taxon>
        <taxon>Desulfovibrionia</taxon>
        <taxon>Desulfovibrionales</taxon>
        <taxon>Desulfovibrionaceae</taxon>
    </lineage>
</organism>
<sequence>MKVLYHFPKAATFGRVLPKSKIYDFAKPGKKVKDRFVQEVEKITWAYKLSPETINIPANGVVREIQVITIALKLDTLSQNVLQTIDKAIPSPLFFVLGYNGKTRYAAAYKRPSEADKSKWVVGSYFESEWTDEEAAPTELPVALNMDGLYQSLLKRIAPLPLRKGESLGELATRVDELKAKERTAQQLEARMKKEKQFNRKVEMNRTLNLLNQEIDELQL</sequence>
<dbReference type="Pfam" id="PF14335">
    <property type="entry name" value="DUF4391"/>
    <property type="match status" value="1"/>
</dbReference>
<keyword evidence="1" id="KW-0175">Coiled coil</keyword>
<dbReference type="InterPro" id="IPR025503">
    <property type="entry name" value="DUF4391"/>
</dbReference>
<evidence type="ECO:0000256" key="1">
    <source>
        <dbReference type="SAM" id="Coils"/>
    </source>
</evidence>